<dbReference type="RefSeq" id="WP_127016792.1">
    <property type="nucleotide sequence ID" value="NZ_CP016379.1"/>
</dbReference>
<sequence length="227" mass="25808">MSDKRIQIFTGAYGSGKTEVSMNFAVDLKKEHEKVALVDLDIVNPYFRSREAAGPLREKGVEVIFPAGVLATADLPALSPHILRVLQNQQYQVVFDVGGDDVGAVALGRFNSYFKEDQYDMNFVVNTNRPFTRDVMGIEKIINKVMKSSRLKVTHLIANINLCNETTVEDIMKGYPIIKEVSSKLKVPIKYLAVEESLKDELDPNAFDEPVRFIHLYNRPDWLKRMR</sequence>
<dbReference type="Proteomes" id="UP000267250">
    <property type="component" value="Chromosome"/>
</dbReference>
<dbReference type="Gene3D" id="3.40.50.300">
    <property type="entry name" value="P-loop containing nucleotide triphosphate hydrolases"/>
    <property type="match status" value="1"/>
</dbReference>
<dbReference type="EMBL" id="CP016379">
    <property type="protein sequence ID" value="AZR73451.1"/>
    <property type="molecule type" value="Genomic_DNA"/>
</dbReference>
<evidence type="ECO:0000313" key="2">
    <source>
        <dbReference type="EMBL" id="AZR73451.1"/>
    </source>
</evidence>
<dbReference type="Pfam" id="PF01656">
    <property type="entry name" value="CbiA"/>
    <property type="match status" value="1"/>
</dbReference>
<evidence type="ECO:0000313" key="3">
    <source>
        <dbReference type="Proteomes" id="UP000267250"/>
    </source>
</evidence>
<dbReference type="OrthoDB" id="9779501at2"/>
<dbReference type="AlphaFoldDB" id="A0A3Q9HQR2"/>
<proteinExistence type="predicted"/>
<organism evidence="2 3">
    <name type="scientific">Anoxybacter fermentans</name>
    <dbReference type="NCBI Taxonomy" id="1323375"/>
    <lineage>
        <taxon>Bacteria</taxon>
        <taxon>Bacillati</taxon>
        <taxon>Bacillota</taxon>
        <taxon>Clostridia</taxon>
        <taxon>Halanaerobiales</taxon>
        <taxon>Anoxybacter</taxon>
    </lineage>
</organism>
<dbReference type="SUPFAM" id="SSF52540">
    <property type="entry name" value="P-loop containing nucleoside triphosphate hydrolases"/>
    <property type="match status" value="1"/>
</dbReference>
<reference evidence="2 3" key="1">
    <citation type="submission" date="2016-07" db="EMBL/GenBank/DDBJ databases">
        <title>Genome and transcriptome analysis of iron-reducing fermentative bacteria Anoxybacter fermentans.</title>
        <authorList>
            <person name="Zeng X."/>
            <person name="Shao Z."/>
        </authorList>
    </citation>
    <scope>NUCLEOTIDE SEQUENCE [LARGE SCALE GENOMIC DNA]</scope>
    <source>
        <strain evidence="2 3">DY22613</strain>
    </source>
</reference>
<accession>A0A3Q9HQR2</accession>
<feature type="domain" description="CobQ/CobB/MinD/ParA nucleotide binding" evidence="1">
    <location>
        <begin position="14"/>
        <end position="159"/>
    </location>
</feature>
<name>A0A3Q9HQR2_9FIRM</name>
<dbReference type="InterPro" id="IPR002586">
    <property type="entry name" value="CobQ/CobB/MinD/ParA_Nub-bd_dom"/>
</dbReference>
<keyword evidence="3" id="KW-1185">Reference proteome</keyword>
<evidence type="ECO:0000259" key="1">
    <source>
        <dbReference type="Pfam" id="PF01656"/>
    </source>
</evidence>
<dbReference type="KEGG" id="aft:BBF96_08680"/>
<gene>
    <name evidence="2" type="ORF">BBF96_08680</name>
</gene>
<dbReference type="InterPro" id="IPR027417">
    <property type="entry name" value="P-loop_NTPase"/>
</dbReference>
<protein>
    <recommendedName>
        <fullName evidence="1">CobQ/CobB/MinD/ParA nucleotide binding domain-containing protein</fullName>
    </recommendedName>
</protein>